<evidence type="ECO:0000259" key="8">
    <source>
        <dbReference type="Pfam" id="PF00728"/>
    </source>
</evidence>
<dbReference type="EMBL" id="MQWA01000001">
    <property type="protein sequence ID" value="PQJ29089.1"/>
    <property type="molecule type" value="Genomic_DNA"/>
</dbReference>
<dbReference type="Gene3D" id="3.30.379.10">
    <property type="entry name" value="Chitobiase/beta-hexosaminidase domain 2-like"/>
    <property type="match status" value="1"/>
</dbReference>
<feature type="signal peptide" evidence="7">
    <location>
        <begin position="1"/>
        <end position="22"/>
    </location>
</feature>
<evidence type="ECO:0000256" key="5">
    <source>
        <dbReference type="ARBA" id="ARBA00023295"/>
    </source>
</evidence>
<evidence type="ECO:0000256" key="7">
    <source>
        <dbReference type="SAM" id="SignalP"/>
    </source>
</evidence>
<protein>
    <recommendedName>
        <fullName evidence="3">beta-N-acetylhexosaminidase</fullName>
        <ecNumber evidence="3">3.2.1.52</ecNumber>
    </recommendedName>
</protein>
<dbReference type="PANTHER" id="PTHR22600:SF57">
    <property type="entry name" value="BETA-N-ACETYLHEXOSAMINIDASE"/>
    <property type="match status" value="1"/>
</dbReference>
<evidence type="ECO:0000259" key="9">
    <source>
        <dbReference type="Pfam" id="PF02838"/>
    </source>
</evidence>
<comment type="catalytic activity">
    <reaction evidence="1">
        <text>Hydrolysis of terminal non-reducing N-acetyl-D-hexosamine residues in N-acetyl-beta-D-hexosaminides.</text>
        <dbReference type="EC" id="3.2.1.52"/>
    </reaction>
</comment>
<evidence type="ECO:0000256" key="1">
    <source>
        <dbReference type="ARBA" id="ARBA00001231"/>
    </source>
</evidence>
<keyword evidence="4" id="KW-0378">Hydrolase</keyword>
<dbReference type="Proteomes" id="UP000239907">
    <property type="component" value="Unassembled WGS sequence"/>
</dbReference>
<name>A0A2S7U272_9BACT</name>
<dbReference type="RefSeq" id="WP_105043579.1">
    <property type="nucleotide sequence ID" value="NZ_MQWA01000001.1"/>
</dbReference>
<evidence type="ECO:0000313" key="11">
    <source>
        <dbReference type="Proteomes" id="UP000239907"/>
    </source>
</evidence>
<dbReference type="SUPFAM" id="SSF55545">
    <property type="entry name" value="beta-N-acetylhexosaminidase-like domain"/>
    <property type="match status" value="1"/>
</dbReference>
<evidence type="ECO:0000256" key="4">
    <source>
        <dbReference type="ARBA" id="ARBA00022801"/>
    </source>
</evidence>
<dbReference type="InterPro" id="IPR025705">
    <property type="entry name" value="Beta_hexosaminidase_sua/sub"/>
</dbReference>
<feature type="domain" description="Beta-hexosaminidase bacterial type N-terminal" evidence="9">
    <location>
        <begin position="30"/>
        <end position="153"/>
    </location>
</feature>
<dbReference type="PRINTS" id="PR00738">
    <property type="entry name" value="GLHYDRLASE20"/>
</dbReference>
<dbReference type="Pfam" id="PF00728">
    <property type="entry name" value="Glyco_hydro_20"/>
    <property type="match status" value="1"/>
</dbReference>
<comment type="caution">
    <text evidence="10">The sequence shown here is derived from an EMBL/GenBank/DDBJ whole genome shotgun (WGS) entry which is preliminary data.</text>
</comment>
<evidence type="ECO:0000256" key="3">
    <source>
        <dbReference type="ARBA" id="ARBA00012663"/>
    </source>
</evidence>
<keyword evidence="5" id="KW-0326">Glycosidase</keyword>
<dbReference type="Gene3D" id="3.20.20.80">
    <property type="entry name" value="Glycosidases"/>
    <property type="match status" value="1"/>
</dbReference>
<dbReference type="Pfam" id="PF02838">
    <property type="entry name" value="Glyco_hydro_20b"/>
    <property type="match status" value="1"/>
</dbReference>
<evidence type="ECO:0000313" key="10">
    <source>
        <dbReference type="EMBL" id="PQJ29089.1"/>
    </source>
</evidence>
<feature type="active site" description="Proton donor" evidence="6">
    <location>
        <position position="303"/>
    </location>
</feature>
<feature type="chain" id="PRO_5015621339" description="beta-N-acetylhexosaminidase" evidence="7">
    <location>
        <begin position="23"/>
        <end position="507"/>
    </location>
</feature>
<reference evidence="10 11" key="1">
    <citation type="submission" date="2016-12" db="EMBL/GenBank/DDBJ databases">
        <title>Study of bacterial adaptation to deep sea.</title>
        <authorList>
            <person name="Song J."/>
            <person name="Yoshizawa S."/>
            <person name="Kogure K."/>
        </authorList>
    </citation>
    <scope>NUCLEOTIDE SEQUENCE [LARGE SCALE GENOMIC DNA]</scope>
    <source>
        <strain evidence="10 11">SAORIC-165</strain>
    </source>
</reference>
<accession>A0A2S7U272</accession>
<proteinExistence type="inferred from homology"/>
<dbReference type="OrthoDB" id="177545at2"/>
<dbReference type="GO" id="GO:0005975">
    <property type="term" value="P:carbohydrate metabolic process"/>
    <property type="evidence" value="ECO:0007669"/>
    <property type="project" value="InterPro"/>
</dbReference>
<dbReference type="GO" id="GO:0030203">
    <property type="term" value="P:glycosaminoglycan metabolic process"/>
    <property type="evidence" value="ECO:0007669"/>
    <property type="project" value="TreeGrafter"/>
</dbReference>
<dbReference type="AlphaFoldDB" id="A0A2S7U272"/>
<organism evidence="10 11">
    <name type="scientific">Rubritalea profundi</name>
    <dbReference type="NCBI Taxonomy" id="1658618"/>
    <lineage>
        <taxon>Bacteria</taxon>
        <taxon>Pseudomonadati</taxon>
        <taxon>Verrucomicrobiota</taxon>
        <taxon>Verrucomicrobiia</taxon>
        <taxon>Verrucomicrobiales</taxon>
        <taxon>Rubritaleaceae</taxon>
        <taxon>Rubritalea</taxon>
    </lineage>
</organism>
<gene>
    <name evidence="10" type="ORF">BSZ32_11695</name>
</gene>
<dbReference type="GO" id="GO:0004563">
    <property type="term" value="F:beta-N-acetylhexosaminidase activity"/>
    <property type="evidence" value="ECO:0007669"/>
    <property type="project" value="UniProtKB-EC"/>
</dbReference>
<keyword evidence="11" id="KW-1185">Reference proteome</keyword>
<dbReference type="InterPro" id="IPR015883">
    <property type="entry name" value="Glyco_hydro_20_cat"/>
</dbReference>
<dbReference type="InterPro" id="IPR029018">
    <property type="entry name" value="Hex-like_dom2"/>
</dbReference>
<dbReference type="EC" id="3.2.1.52" evidence="3"/>
<dbReference type="PANTHER" id="PTHR22600">
    <property type="entry name" value="BETA-HEXOSAMINIDASE"/>
    <property type="match status" value="1"/>
</dbReference>
<dbReference type="SUPFAM" id="SSF51445">
    <property type="entry name" value="(Trans)glycosidases"/>
    <property type="match status" value="1"/>
</dbReference>
<keyword evidence="7" id="KW-0732">Signal</keyword>
<dbReference type="InterPro" id="IPR017853">
    <property type="entry name" value="GH"/>
</dbReference>
<comment type="similarity">
    <text evidence="2">Belongs to the glycosyl hydrolase 20 family.</text>
</comment>
<evidence type="ECO:0000256" key="6">
    <source>
        <dbReference type="PIRSR" id="PIRSR625705-1"/>
    </source>
</evidence>
<sequence length="507" mass="56820">MQLRIITLTTIVAIIMAAIVHAAEDSSELPLVPYPRQVTYEKGSFTPGKKLTLSYDAGAAALKPLAQTIAQDLSANGFECGHHTHGTKPSNSITLRLQDDGSFGDEGYRLTIAQGITLTAATPTGIFWGSRTLLQLLHAGPQNPIAQLTINDAPEFLHRGLMIDNARKFHSIDFHLKMIKRMAALKLNRYQIHFSDHQSYTLPSTAFPTLPTKDQHYTRAQIQQLVDTAHQYHVQIIPEIDVPGHAAALIRSIPSLGCTTTTNNKPARKLCIGNPQTYQALEKLFTEVMDMIPGDYWHLGADEVHYNNIQCTACLATMKSQKLENGTQLYHHFINRMHDVVKGKERTMFVWEGFDPKGTPKIHPDIIVCPFDIKHKGRMPSDYFNAGYTILNTAWSPLYVADNIYMCTPEAIARWSPFMFGAGRSPQPFTYWKKFNPKTHRNKIIGAQMCSWDNEEKAEEGLLLGTGPGFPEYGRPAPRLPIMAERVWTGTQTTTKSLLERTGASYW</sequence>
<dbReference type="GO" id="GO:0016020">
    <property type="term" value="C:membrane"/>
    <property type="evidence" value="ECO:0007669"/>
    <property type="project" value="TreeGrafter"/>
</dbReference>
<dbReference type="InterPro" id="IPR015882">
    <property type="entry name" value="HEX_bac_N"/>
</dbReference>
<evidence type="ECO:0000256" key="2">
    <source>
        <dbReference type="ARBA" id="ARBA00006285"/>
    </source>
</evidence>
<feature type="domain" description="Glycoside hydrolase family 20 catalytic" evidence="8">
    <location>
        <begin position="156"/>
        <end position="459"/>
    </location>
</feature>